<dbReference type="SUPFAM" id="SSF47384">
    <property type="entry name" value="Homodimeric domain of signal transducing histidine kinase"/>
    <property type="match status" value="1"/>
</dbReference>
<dbReference type="Proteomes" id="UP000282311">
    <property type="component" value="Unassembled WGS sequence"/>
</dbReference>
<dbReference type="Pfam" id="PF00512">
    <property type="entry name" value="HisKA"/>
    <property type="match status" value="1"/>
</dbReference>
<feature type="domain" description="PAS" evidence="11">
    <location>
        <begin position="28"/>
        <end position="98"/>
    </location>
</feature>
<dbReference type="Gene3D" id="3.30.450.20">
    <property type="entry name" value="PAS domain"/>
    <property type="match status" value="4"/>
</dbReference>
<evidence type="ECO:0000256" key="6">
    <source>
        <dbReference type="ARBA" id="ARBA00022777"/>
    </source>
</evidence>
<dbReference type="NCBIfam" id="TIGR00229">
    <property type="entry name" value="sensory_box"/>
    <property type="match status" value="4"/>
</dbReference>
<keyword evidence="3" id="KW-0597">Phosphoprotein</keyword>
<evidence type="ECO:0000259" key="11">
    <source>
        <dbReference type="PROSITE" id="PS50112"/>
    </source>
</evidence>
<dbReference type="GO" id="GO:0030435">
    <property type="term" value="P:sporulation resulting in formation of a cellular spore"/>
    <property type="evidence" value="ECO:0007669"/>
    <property type="project" value="UniProtKB-KW"/>
</dbReference>
<dbReference type="InterPro" id="IPR005467">
    <property type="entry name" value="His_kinase_dom"/>
</dbReference>
<dbReference type="EC" id="2.7.13.3" evidence="2"/>
<proteinExistence type="predicted"/>
<dbReference type="InterPro" id="IPR003661">
    <property type="entry name" value="HisK_dim/P_dom"/>
</dbReference>
<sequence length="758" mass="85370">MFAQRTFVSTDKVSEGVAMFKEYSLYSIDKLFHLAFEQAPIAMALFGTDSKLYHVNGSFCEIVGFSSEQLSGQPLGLIVHPDDAPAMERLIAALLRGRGGESCESESRFVHSGGHTVWAKLRLCLIRDEQAGSLFFIAQVTDITKSKEAQQELELGRLRYQSLLDHHPDLIFSLDLDGYVVLANEAFQEAFGVKPADFKTRPLHFKTLTAPDYLADTEYRFQEALKGTPQRYEAVGIDAGGNRIVFDVTNIPIVMDGQVVGVHGMSRNVTKQKELWHKQQESEHKYRLISENCLDIIACCSADGLCEYVSPSLERILDYNPAQWLGKPVHAWIHPHDMEGIGQVGPFLSRDTHTFEFRALHRSGSYVWIESAVRIIRSETGQPYKILSVWRDISDRKRTEKKLRAAKERLESFMYHNVDPIVMFDTETRVLQVNEAYERTFGWKEKEIAGLHLYDYRFVPEEQLPEVERNLIKLRAGVSIPSYETVRMHKDGTRLNIILTAFPLWDESGNIAGCSIMLRDNTERKQAEEHMMNREKLSIAGQLAAGIAHEIRNPITAIKGFIQLMNSGVKEKKLYFDIISSEVERIESILSELLLLAKPQNAVFSRHDIALLLEQVVTLLDSQAIMSNVMIVTDFDPCSVVVSCDENQLKQVWINFIKNAIEAMPGGGKVAVKLRKPDNGRIVICITDEGCGIPQTLLDKLGQPFYTTKEKGTGLGFMVSRRIIENHKGTLEVRSQVGLGTTIEVNLPVEPSLGSGHL</sequence>
<feature type="domain" description="Histidine kinase" evidence="10">
    <location>
        <begin position="546"/>
        <end position="751"/>
    </location>
</feature>
<dbReference type="InterPro" id="IPR003594">
    <property type="entry name" value="HATPase_dom"/>
</dbReference>
<dbReference type="Pfam" id="PF02518">
    <property type="entry name" value="HATPase_c"/>
    <property type="match status" value="1"/>
</dbReference>
<dbReference type="InterPro" id="IPR013767">
    <property type="entry name" value="PAS_fold"/>
</dbReference>
<dbReference type="InterPro" id="IPR000014">
    <property type="entry name" value="PAS"/>
</dbReference>
<keyword evidence="9" id="KW-0902">Two-component regulatory system</keyword>
<dbReference type="CDD" id="cd00130">
    <property type="entry name" value="PAS"/>
    <property type="match status" value="4"/>
</dbReference>
<dbReference type="GO" id="GO:0005524">
    <property type="term" value="F:ATP binding"/>
    <property type="evidence" value="ECO:0007669"/>
    <property type="project" value="UniProtKB-KW"/>
</dbReference>
<dbReference type="PANTHER" id="PTHR43304:SF1">
    <property type="entry name" value="PAC DOMAIN-CONTAINING PROTEIN"/>
    <property type="match status" value="1"/>
</dbReference>
<evidence type="ECO:0000313" key="14">
    <source>
        <dbReference type="Proteomes" id="UP000282311"/>
    </source>
</evidence>
<dbReference type="Pfam" id="PF08448">
    <property type="entry name" value="PAS_4"/>
    <property type="match status" value="1"/>
</dbReference>
<dbReference type="GO" id="GO:0006355">
    <property type="term" value="P:regulation of DNA-templated transcription"/>
    <property type="evidence" value="ECO:0007669"/>
    <property type="project" value="InterPro"/>
</dbReference>
<dbReference type="SUPFAM" id="SSF55874">
    <property type="entry name" value="ATPase domain of HSP90 chaperone/DNA topoisomerase II/histidine kinase"/>
    <property type="match status" value="1"/>
</dbReference>
<dbReference type="PRINTS" id="PR00344">
    <property type="entry name" value="BCTRLSENSOR"/>
</dbReference>
<dbReference type="PANTHER" id="PTHR43304">
    <property type="entry name" value="PHYTOCHROME-LIKE PROTEIN CPH1"/>
    <property type="match status" value="1"/>
</dbReference>
<name>A0A3B0C058_9BACL</name>
<feature type="domain" description="PAC" evidence="12">
    <location>
        <begin position="481"/>
        <end position="533"/>
    </location>
</feature>
<dbReference type="SMART" id="SM00387">
    <property type="entry name" value="HATPase_c"/>
    <property type="match status" value="1"/>
</dbReference>
<dbReference type="PROSITE" id="PS50112">
    <property type="entry name" value="PAS"/>
    <property type="match status" value="4"/>
</dbReference>
<evidence type="ECO:0000256" key="8">
    <source>
        <dbReference type="ARBA" id="ARBA00022969"/>
    </source>
</evidence>
<dbReference type="SMART" id="SM00388">
    <property type="entry name" value="HisKA"/>
    <property type="match status" value="1"/>
</dbReference>
<evidence type="ECO:0000256" key="7">
    <source>
        <dbReference type="ARBA" id="ARBA00022840"/>
    </source>
</evidence>
<dbReference type="PROSITE" id="PS50113">
    <property type="entry name" value="PAC"/>
    <property type="match status" value="3"/>
</dbReference>
<organism evidence="13 14">
    <name type="scientific">Paenibacillus ginsengarvi</name>
    <dbReference type="NCBI Taxonomy" id="400777"/>
    <lineage>
        <taxon>Bacteria</taxon>
        <taxon>Bacillati</taxon>
        <taxon>Bacillota</taxon>
        <taxon>Bacilli</taxon>
        <taxon>Bacillales</taxon>
        <taxon>Paenibacillaceae</taxon>
        <taxon>Paenibacillus</taxon>
    </lineage>
</organism>
<keyword evidence="14" id="KW-1185">Reference proteome</keyword>
<keyword evidence="6" id="KW-0418">Kinase</keyword>
<dbReference type="InterPro" id="IPR052162">
    <property type="entry name" value="Sensor_kinase/Photoreceptor"/>
</dbReference>
<evidence type="ECO:0000256" key="9">
    <source>
        <dbReference type="ARBA" id="ARBA00023012"/>
    </source>
</evidence>
<dbReference type="GO" id="GO:0000155">
    <property type="term" value="F:phosphorelay sensor kinase activity"/>
    <property type="evidence" value="ECO:0007669"/>
    <property type="project" value="InterPro"/>
</dbReference>
<evidence type="ECO:0000256" key="3">
    <source>
        <dbReference type="ARBA" id="ARBA00022553"/>
    </source>
</evidence>
<dbReference type="CDD" id="cd00075">
    <property type="entry name" value="HATPase"/>
    <property type="match status" value="1"/>
</dbReference>
<dbReference type="SUPFAM" id="SSF55785">
    <property type="entry name" value="PYP-like sensor domain (PAS domain)"/>
    <property type="match status" value="4"/>
</dbReference>
<feature type="domain" description="PAC" evidence="12">
    <location>
        <begin position="353"/>
        <end position="405"/>
    </location>
</feature>
<feature type="domain" description="PAS" evidence="11">
    <location>
        <begin position="156"/>
        <end position="228"/>
    </location>
</feature>
<dbReference type="CDD" id="cd00082">
    <property type="entry name" value="HisKA"/>
    <property type="match status" value="1"/>
</dbReference>
<dbReference type="InterPro" id="IPR004358">
    <property type="entry name" value="Sig_transdc_His_kin-like_C"/>
</dbReference>
<dbReference type="InterPro" id="IPR013656">
    <property type="entry name" value="PAS_4"/>
</dbReference>
<dbReference type="Pfam" id="PF00989">
    <property type="entry name" value="PAS"/>
    <property type="match status" value="1"/>
</dbReference>
<dbReference type="Pfam" id="PF13426">
    <property type="entry name" value="PAS_9"/>
    <property type="match status" value="1"/>
</dbReference>
<dbReference type="SMART" id="SM00091">
    <property type="entry name" value="PAS"/>
    <property type="match status" value="4"/>
</dbReference>
<evidence type="ECO:0000256" key="4">
    <source>
        <dbReference type="ARBA" id="ARBA00022679"/>
    </source>
</evidence>
<keyword evidence="4" id="KW-0808">Transferase</keyword>
<dbReference type="FunFam" id="1.10.287.130:FF:000040">
    <property type="entry name" value="PAS domain-containing sensor histidine kinase"/>
    <property type="match status" value="1"/>
</dbReference>
<feature type="domain" description="PAC" evidence="12">
    <location>
        <begin position="103"/>
        <end position="155"/>
    </location>
</feature>
<feature type="domain" description="PAS" evidence="11">
    <location>
        <begin position="406"/>
        <end position="463"/>
    </location>
</feature>
<dbReference type="SMART" id="SM00086">
    <property type="entry name" value="PAC"/>
    <property type="match status" value="4"/>
</dbReference>
<dbReference type="InterPro" id="IPR036097">
    <property type="entry name" value="HisK_dim/P_sf"/>
</dbReference>
<dbReference type="InterPro" id="IPR036890">
    <property type="entry name" value="HATPase_C_sf"/>
</dbReference>
<comment type="catalytic activity">
    <reaction evidence="1">
        <text>ATP + protein L-histidine = ADP + protein N-phospho-L-histidine.</text>
        <dbReference type="EC" id="2.7.13.3"/>
    </reaction>
</comment>
<gene>
    <name evidence="13" type="ORF">D7M11_20890</name>
</gene>
<dbReference type="AlphaFoldDB" id="A0A3B0C058"/>
<evidence type="ECO:0000256" key="1">
    <source>
        <dbReference type="ARBA" id="ARBA00000085"/>
    </source>
</evidence>
<keyword evidence="7" id="KW-0067">ATP-binding</keyword>
<evidence type="ECO:0000259" key="10">
    <source>
        <dbReference type="PROSITE" id="PS50109"/>
    </source>
</evidence>
<evidence type="ECO:0000256" key="2">
    <source>
        <dbReference type="ARBA" id="ARBA00012438"/>
    </source>
</evidence>
<dbReference type="Gene3D" id="3.30.565.10">
    <property type="entry name" value="Histidine kinase-like ATPase, C-terminal domain"/>
    <property type="match status" value="1"/>
</dbReference>
<reference evidence="13 14" key="1">
    <citation type="journal article" date="2007" name="Int. J. Syst. Evol. Microbiol.">
        <title>Paenibacillus ginsengarvi sp. nov., isolated from soil from ginseng cultivation.</title>
        <authorList>
            <person name="Yoon M.H."/>
            <person name="Ten L.N."/>
            <person name="Im W.T."/>
        </authorList>
    </citation>
    <scope>NUCLEOTIDE SEQUENCE [LARGE SCALE GENOMIC DNA]</scope>
    <source>
        <strain evidence="13 14">KCTC 13059</strain>
    </source>
</reference>
<feature type="domain" description="PAS" evidence="11">
    <location>
        <begin position="282"/>
        <end position="339"/>
    </location>
</feature>
<dbReference type="InterPro" id="IPR001610">
    <property type="entry name" value="PAC"/>
</dbReference>
<dbReference type="Pfam" id="PF08447">
    <property type="entry name" value="PAS_3"/>
    <property type="match status" value="1"/>
</dbReference>
<dbReference type="PROSITE" id="PS50109">
    <property type="entry name" value="HIS_KIN"/>
    <property type="match status" value="1"/>
</dbReference>
<dbReference type="Gene3D" id="1.10.287.130">
    <property type="match status" value="1"/>
</dbReference>
<dbReference type="EMBL" id="RBAH01000016">
    <property type="protein sequence ID" value="RKN79143.1"/>
    <property type="molecule type" value="Genomic_DNA"/>
</dbReference>
<comment type="caution">
    <text evidence="13">The sequence shown here is derived from an EMBL/GenBank/DDBJ whole genome shotgun (WGS) entry which is preliminary data.</text>
</comment>
<dbReference type="InterPro" id="IPR035965">
    <property type="entry name" value="PAS-like_dom_sf"/>
</dbReference>
<accession>A0A3B0C058</accession>
<evidence type="ECO:0000313" key="13">
    <source>
        <dbReference type="EMBL" id="RKN79143.1"/>
    </source>
</evidence>
<evidence type="ECO:0000259" key="12">
    <source>
        <dbReference type="PROSITE" id="PS50113"/>
    </source>
</evidence>
<dbReference type="InterPro" id="IPR000700">
    <property type="entry name" value="PAS-assoc_C"/>
</dbReference>
<dbReference type="InterPro" id="IPR013655">
    <property type="entry name" value="PAS_fold_3"/>
</dbReference>
<evidence type="ECO:0000256" key="5">
    <source>
        <dbReference type="ARBA" id="ARBA00022741"/>
    </source>
</evidence>
<protein>
    <recommendedName>
        <fullName evidence="2">histidine kinase</fullName>
        <ecNumber evidence="2">2.7.13.3</ecNumber>
    </recommendedName>
</protein>
<keyword evidence="8" id="KW-0749">Sporulation</keyword>
<keyword evidence="5" id="KW-0547">Nucleotide-binding</keyword>